<reference evidence="4" key="1">
    <citation type="journal article" date="2024" name="IScience">
        <title>Strigolactones Initiate the Formation of Haustorium-like Structures in Castilleja.</title>
        <authorList>
            <person name="Buerger M."/>
            <person name="Peterson D."/>
            <person name="Chory J."/>
        </authorList>
    </citation>
    <scope>NUCLEOTIDE SEQUENCE [LARGE SCALE GENOMIC DNA]</scope>
</reference>
<evidence type="ECO:0000256" key="2">
    <source>
        <dbReference type="SAM" id="Phobius"/>
    </source>
</evidence>
<dbReference type="EMBL" id="JAVIJP010000100">
    <property type="protein sequence ID" value="KAL3615402.1"/>
    <property type="molecule type" value="Genomic_DNA"/>
</dbReference>
<evidence type="ECO:0000313" key="3">
    <source>
        <dbReference type="EMBL" id="KAL3615402.1"/>
    </source>
</evidence>
<keyword evidence="4" id="KW-1185">Reference proteome</keyword>
<keyword evidence="2" id="KW-1133">Transmembrane helix</keyword>
<dbReference type="Proteomes" id="UP001632038">
    <property type="component" value="Unassembled WGS sequence"/>
</dbReference>
<feature type="compositionally biased region" description="Low complexity" evidence="1">
    <location>
        <begin position="69"/>
        <end position="85"/>
    </location>
</feature>
<proteinExistence type="predicted"/>
<protein>
    <submittedName>
        <fullName evidence="3">Uncharacterized protein</fullName>
    </submittedName>
</protein>
<accession>A0ABD3BDL5</accession>
<feature type="region of interest" description="Disordered" evidence="1">
    <location>
        <begin position="66"/>
        <end position="93"/>
    </location>
</feature>
<keyword evidence="2" id="KW-0472">Membrane</keyword>
<dbReference type="PANTHER" id="PTHR34268:SF8">
    <property type="entry name" value="FAE DOMAIN-CONTAINING PROTEIN"/>
    <property type="match status" value="1"/>
</dbReference>
<name>A0ABD3BDL5_9LAMI</name>
<organism evidence="3 4">
    <name type="scientific">Castilleja foliolosa</name>
    <dbReference type="NCBI Taxonomy" id="1961234"/>
    <lineage>
        <taxon>Eukaryota</taxon>
        <taxon>Viridiplantae</taxon>
        <taxon>Streptophyta</taxon>
        <taxon>Embryophyta</taxon>
        <taxon>Tracheophyta</taxon>
        <taxon>Spermatophyta</taxon>
        <taxon>Magnoliopsida</taxon>
        <taxon>eudicotyledons</taxon>
        <taxon>Gunneridae</taxon>
        <taxon>Pentapetalae</taxon>
        <taxon>asterids</taxon>
        <taxon>lamiids</taxon>
        <taxon>Lamiales</taxon>
        <taxon>Orobanchaceae</taxon>
        <taxon>Pedicularideae</taxon>
        <taxon>Castillejinae</taxon>
        <taxon>Castilleja</taxon>
    </lineage>
</organism>
<keyword evidence="2" id="KW-0812">Transmembrane</keyword>
<evidence type="ECO:0000313" key="4">
    <source>
        <dbReference type="Proteomes" id="UP001632038"/>
    </source>
</evidence>
<gene>
    <name evidence="3" type="ORF">CASFOL_041063</name>
</gene>
<dbReference type="AlphaFoldDB" id="A0ABD3BDL5"/>
<evidence type="ECO:0000256" key="1">
    <source>
        <dbReference type="SAM" id="MobiDB-lite"/>
    </source>
</evidence>
<feature type="transmembrane region" description="Helical" evidence="2">
    <location>
        <begin position="12"/>
        <end position="30"/>
    </location>
</feature>
<dbReference type="PANTHER" id="PTHR34268">
    <property type="entry name" value="OS01G0321850 PROTEIN"/>
    <property type="match status" value="1"/>
</dbReference>
<sequence length="93" mass="10092">MEGEIISSLGGVFLKVGLFLIVQALVYLILSNSSNLFSKTGPRSNSFKTMRTISIRRWAAALGDIPAAGEGEPSSSPSPKGFFRSFSRRDHDN</sequence>
<comment type="caution">
    <text evidence="3">The sequence shown here is derived from an EMBL/GenBank/DDBJ whole genome shotgun (WGS) entry which is preliminary data.</text>
</comment>